<dbReference type="InterPro" id="IPR000073">
    <property type="entry name" value="AB_hydrolase_1"/>
</dbReference>
<evidence type="ECO:0000313" key="4">
    <source>
        <dbReference type="Proteomes" id="UP001300502"/>
    </source>
</evidence>
<feature type="transmembrane region" description="Helical" evidence="1">
    <location>
        <begin position="348"/>
        <end position="369"/>
    </location>
</feature>
<proteinExistence type="predicted"/>
<evidence type="ECO:0000256" key="1">
    <source>
        <dbReference type="SAM" id="Phobius"/>
    </source>
</evidence>
<feature type="transmembrane region" description="Helical" evidence="1">
    <location>
        <begin position="100"/>
        <end position="120"/>
    </location>
</feature>
<dbReference type="Pfam" id="PF12697">
    <property type="entry name" value="Abhydrolase_6"/>
    <property type="match status" value="1"/>
</dbReference>
<name>A0AAV9IB32_9RHOD</name>
<dbReference type="Proteomes" id="UP001300502">
    <property type="component" value="Unassembled WGS sequence"/>
</dbReference>
<sequence length="514" mass="58509">MFVKGNVPQHAFVPLPSFYKCCSSCWRKETTCDYFLRCRRLLVRKNSQSRKCFPVSQTTSTKYSFPSFQPSKKGSLSILFFSTAVFLLVYGYLSRKSRTFALFHGILCAGCTWGVGWLVAANLSYSRSLVASPEDVVEDSSSQFIRIQDTTIHFKQYIPQTRDTSSTATKTRWGLILLHGFGSWLYTYHALWEPEKRQPFRDCALVGFDRPAFGFTSKPRDKKYYTQCFAVYLVHVFMEKLSFQGISHQVLVGHSMGGLTAALAALKYPQHVKALILIAAAIPTDGTSSSSLLSNNHTKIGSSMDSSAIGKNPRNRIVVLFTSRFFQWFWLSIVTSLFRIVGNACSRILYKLAYVLLSPVMYLVLSVMVSQETFWKRGLSFAWYSKQKLVDKVVEQYRLPSLVRHWQRGLIDFVFANTRSRAAILSKAQEDIVDQLCKMNIPILLIHGKEDRIIPLERSMQLAARIPQARLVVIPQCGHVPQEEQPQQVVDEIKQFLSFIENARVVPTYPESSL</sequence>
<accession>A0AAV9IB32</accession>
<dbReference type="EMBL" id="JANCYU010000023">
    <property type="protein sequence ID" value="KAK4524426.1"/>
    <property type="molecule type" value="Genomic_DNA"/>
</dbReference>
<feature type="transmembrane region" description="Helical" evidence="1">
    <location>
        <begin position="173"/>
        <end position="191"/>
    </location>
</feature>
<dbReference type="SUPFAM" id="SSF53474">
    <property type="entry name" value="alpha/beta-Hydrolases"/>
    <property type="match status" value="1"/>
</dbReference>
<evidence type="ECO:0000313" key="3">
    <source>
        <dbReference type="EMBL" id="KAK4524426.1"/>
    </source>
</evidence>
<keyword evidence="1" id="KW-0812">Transmembrane</keyword>
<dbReference type="PRINTS" id="PR00111">
    <property type="entry name" value="ABHYDROLASE"/>
</dbReference>
<protein>
    <recommendedName>
        <fullName evidence="2">AB hydrolase-1 domain-containing protein</fullName>
    </recommendedName>
</protein>
<feature type="transmembrane region" description="Helical" evidence="1">
    <location>
        <begin position="74"/>
        <end position="93"/>
    </location>
</feature>
<feature type="domain" description="AB hydrolase-1" evidence="2">
    <location>
        <begin position="175"/>
        <end position="491"/>
    </location>
</feature>
<dbReference type="InterPro" id="IPR029058">
    <property type="entry name" value="AB_hydrolase_fold"/>
</dbReference>
<dbReference type="PANTHER" id="PTHR43689">
    <property type="entry name" value="HYDROLASE"/>
    <property type="match status" value="1"/>
</dbReference>
<reference evidence="3 4" key="1">
    <citation type="submission" date="2022-07" db="EMBL/GenBank/DDBJ databases">
        <title>Genome-wide signatures of adaptation to extreme environments.</title>
        <authorList>
            <person name="Cho C.H."/>
            <person name="Yoon H.S."/>
        </authorList>
    </citation>
    <scope>NUCLEOTIDE SEQUENCE [LARGE SCALE GENOMIC DNA]</scope>
    <source>
        <strain evidence="3 4">108.79 E11</strain>
    </source>
</reference>
<organism evidence="3 4">
    <name type="scientific">Galdieria yellowstonensis</name>
    <dbReference type="NCBI Taxonomy" id="3028027"/>
    <lineage>
        <taxon>Eukaryota</taxon>
        <taxon>Rhodophyta</taxon>
        <taxon>Bangiophyceae</taxon>
        <taxon>Galdieriales</taxon>
        <taxon>Galdieriaceae</taxon>
        <taxon>Galdieria</taxon>
    </lineage>
</organism>
<evidence type="ECO:0000259" key="2">
    <source>
        <dbReference type="Pfam" id="PF12697"/>
    </source>
</evidence>
<dbReference type="AlphaFoldDB" id="A0AAV9IB32"/>
<comment type="caution">
    <text evidence="3">The sequence shown here is derived from an EMBL/GenBank/DDBJ whole genome shotgun (WGS) entry which is preliminary data.</text>
</comment>
<keyword evidence="1" id="KW-1133">Transmembrane helix</keyword>
<dbReference type="Gene3D" id="3.40.50.1820">
    <property type="entry name" value="alpha/beta hydrolase"/>
    <property type="match status" value="1"/>
</dbReference>
<keyword evidence="1" id="KW-0472">Membrane</keyword>
<keyword evidence="4" id="KW-1185">Reference proteome</keyword>
<gene>
    <name evidence="3" type="ORF">GAYE_SCF03G2327</name>
</gene>
<dbReference type="PANTHER" id="PTHR43689:SF8">
    <property type="entry name" value="ALPHA_BETA-HYDROLASES SUPERFAMILY PROTEIN"/>
    <property type="match status" value="1"/>
</dbReference>